<gene>
    <name evidence="2" type="primary">acrA1_1</name>
    <name evidence="2" type="ORF">SHTP_4903</name>
</gene>
<evidence type="ECO:0000313" key="2">
    <source>
        <dbReference type="EMBL" id="BAV43755.1"/>
    </source>
</evidence>
<dbReference type="Gene3D" id="3.40.50.720">
    <property type="entry name" value="NAD(P)-binding Rossmann-like Domain"/>
    <property type="match status" value="1"/>
</dbReference>
<dbReference type="AlphaFoldDB" id="A0A1B4Y9M3"/>
<reference evidence="2 3" key="1">
    <citation type="submission" date="2016-08" db="EMBL/GenBank/DDBJ databases">
        <title>Complete genome sequence of Mycobacterium shinshuense, a subspecies of M. ulcerans.</title>
        <authorList>
            <person name="Yoshida M."/>
            <person name="Ogura Y."/>
            <person name="Hayashi T."/>
            <person name="Hoshino Y."/>
        </authorList>
    </citation>
    <scope>NUCLEOTIDE SEQUENCE [LARGE SCALE GENOMIC DNA]</scope>
    <source>
        <strain evidence="3">ATCC 33728</strain>
    </source>
</reference>
<accession>A0A1B4Y9M3</accession>
<dbReference type="InterPro" id="IPR036291">
    <property type="entry name" value="NAD(P)-bd_dom_sf"/>
</dbReference>
<dbReference type="CDD" id="cd05263">
    <property type="entry name" value="MupV_like_SDR_e"/>
    <property type="match status" value="1"/>
</dbReference>
<name>A0A1B4Y9M3_MYCUL</name>
<proteinExistence type="predicted"/>
<feature type="domain" description="Thioester reductase (TE)" evidence="1">
    <location>
        <begin position="6"/>
        <end position="236"/>
    </location>
</feature>
<dbReference type="InterPro" id="IPR050177">
    <property type="entry name" value="Lipid_A_modif_metabolic_enz"/>
</dbReference>
<dbReference type="Pfam" id="PF07993">
    <property type="entry name" value="NAD_binding_4"/>
    <property type="match status" value="1"/>
</dbReference>
<dbReference type="PANTHER" id="PTHR43245">
    <property type="entry name" value="BIFUNCTIONAL POLYMYXIN RESISTANCE PROTEIN ARNA"/>
    <property type="match status" value="1"/>
</dbReference>
<dbReference type="RefSeq" id="WP_096372150.1">
    <property type="nucleotide sequence ID" value="NZ_AP017624.1"/>
</dbReference>
<sequence>MSVLMTGFPGFLGSALLPGILRRTDSSAICLVQPKFATQAGVRVAELSAAEPELEGRIRLVQGDITRPGLGLAQADLSDVTEAWHLAAAYDLAVARDVAVRINVDGTRNVLDALAQCPNLTRLHYFSTCYVSGRYAGPFGEDDLEVGAPFNNYYEETKHLAEADVRSRMAAGMPATIYRPSIVVGDSATGETQKFDGPYFVMQWLLRQPHRAILPVAGDPTMTRVNVVPRDFVIDAVGYLSGLSQSQGRTYHLADPRPLTVDEMTDVLARATGRDVTKVPLPRKLAKASLARLPGLYRLMRIPPEAVDYFSHPTFYLTDHCRADLAGGPVVGPPPFTAYVDRLVEFMRNHPEVGSAAMF</sequence>
<dbReference type="EMBL" id="AP017624">
    <property type="protein sequence ID" value="BAV43755.1"/>
    <property type="molecule type" value="Genomic_DNA"/>
</dbReference>
<organism evidence="2 3">
    <name type="scientific">Mycobacterium ulcerans subsp. shinshuense</name>
    <dbReference type="NCBI Taxonomy" id="1124626"/>
    <lineage>
        <taxon>Bacteria</taxon>
        <taxon>Bacillati</taxon>
        <taxon>Actinomycetota</taxon>
        <taxon>Actinomycetes</taxon>
        <taxon>Mycobacteriales</taxon>
        <taxon>Mycobacteriaceae</taxon>
        <taxon>Mycobacterium</taxon>
        <taxon>Mycobacterium ulcerans group</taxon>
    </lineage>
</organism>
<evidence type="ECO:0000313" key="3">
    <source>
        <dbReference type="Proteomes" id="UP000218067"/>
    </source>
</evidence>
<evidence type="ECO:0000259" key="1">
    <source>
        <dbReference type="Pfam" id="PF07993"/>
    </source>
</evidence>
<dbReference type="GeneID" id="93439454"/>
<dbReference type="Proteomes" id="UP000218067">
    <property type="component" value="Chromosome"/>
</dbReference>
<protein>
    <submittedName>
        <fullName evidence="2">Multi-functional enzyme with acyl-CoA-reductase activity</fullName>
    </submittedName>
</protein>
<dbReference type="SUPFAM" id="SSF51735">
    <property type="entry name" value="NAD(P)-binding Rossmann-fold domains"/>
    <property type="match status" value="1"/>
</dbReference>
<dbReference type="InterPro" id="IPR013120">
    <property type="entry name" value="FAR_NAD-bd"/>
</dbReference>